<feature type="transmembrane region" description="Helical" evidence="1">
    <location>
        <begin position="174"/>
        <end position="194"/>
    </location>
</feature>
<keyword evidence="1" id="KW-1133">Transmembrane helix</keyword>
<feature type="transmembrane region" description="Helical" evidence="1">
    <location>
        <begin position="80"/>
        <end position="101"/>
    </location>
</feature>
<dbReference type="RefSeq" id="WP_180545493.1">
    <property type="nucleotide sequence ID" value="NZ_JACCJZ010000017.1"/>
</dbReference>
<name>A0A7Z0TZC2_9GAMM</name>
<accession>A0A7Z0TZC2</accession>
<keyword evidence="1" id="KW-0472">Membrane</keyword>
<evidence type="ECO:0000313" key="4">
    <source>
        <dbReference type="Proteomes" id="UP000589896"/>
    </source>
</evidence>
<dbReference type="AlphaFoldDB" id="A0A7Z0TZC2"/>
<sequence>MLVALRCSNVALCALAAFAATAVALHLARPDLDAVRSQMSLYLIGDWGPALQAAYVGLALGMLVLAWGLRVGLAPQARSAAPLVMFVLGGGALATTAYAWMDLPGVDRSLEGLVHGVSAQGAFLFSTTGMVLQAWRFRCDPEWRTAARWAVPWATVCFSSVWILAVWRDAPRGLAQKLVIALIVGWLASTAWALRRRAVRGTLR</sequence>
<keyword evidence="2" id="KW-0732">Signal</keyword>
<keyword evidence="1" id="KW-0812">Transmembrane</keyword>
<keyword evidence="4" id="KW-1185">Reference proteome</keyword>
<comment type="caution">
    <text evidence="3">The sequence shown here is derived from an EMBL/GenBank/DDBJ whole genome shotgun (WGS) entry which is preliminary data.</text>
</comment>
<dbReference type="Pfam" id="PF06197">
    <property type="entry name" value="DUF998"/>
    <property type="match status" value="1"/>
</dbReference>
<feature type="transmembrane region" description="Helical" evidence="1">
    <location>
        <begin position="113"/>
        <end position="135"/>
    </location>
</feature>
<feature type="chain" id="PRO_5031552957" evidence="2">
    <location>
        <begin position="20"/>
        <end position="204"/>
    </location>
</feature>
<dbReference type="Proteomes" id="UP000589896">
    <property type="component" value="Unassembled WGS sequence"/>
</dbReference>
<feature type="transmembrane region" description="Helical" evidence="1">
    <location>
        <begin position="147"/>
        <end position="168"/>
    </location>
</feature>
<proteinExistence type="predicted"/>
<dbReference type="InterPro" id="IPR009339">
    <property type="entry name" value="DUF998"/>
</dbReference>
<protein>
    <submittedName>
        <fullName evidence="3">DUF998 domain-containing protein</fullName>
    </submittedName>
</protein>
<feature type="signal peptide" evidence="2">
    <location>
        <begin position="1"/>
        <end position="19"/>
    </location>
</feature>
<evidence type="ECO:0000256" key="1">
    <source>
        <dbReference type="SAM" id="Phobius"/>
    </source>
</evidence>
<reference evidence="3 4" key="1">
    <citation type="submission" date="2020-07" db="EMBL/GenBank/DDBJ databases">
        <title>isolation of Luteimonas sp. SJ-16.</title>
        <authorList>
            <person name="Huang X.-X."/>
            <person name="Xu L."/>
            <person name="Sun J.-Q."/>
        </authorList>
    </citation>
    <scope>NUCLEOTIDE SEQUENCE [LARGE SCALE GENOMIC DNA]</scope>
    <source>
        <strain evidence="3 4">SJ-16</strain>
    </source>
</reference>
<evidence type="ECO:0000256" key="2">
    <source>
        <dbReference type="SAM" id="SignalP"/>
    </source>
</evidence>
<dbReference type="EMBL" id="JACCJZ010000017">
    <property type="protein sequence ID" value="NYZ63292.1"/>
    <property type="molecule type" value="Genomic_DNA"/>
</dbReference>
<organism evidence="3 4">
    <name type="scientific">Luteimonas deserti</name>
    <dbReference type="NCBI Taxonomy" id="2752306"/>
    <lineage>
        <taxon>Bacteria</taxon>
        <taxon>Pseudomonadati</taxon>
        <taxon>Pseudomonadota</taxon>
        <taxon>Gammaproteobacteria</taxon>
        <taxon>Lysobacterales</taxon>
        <taxon>Lysobacteraceae</taxon>
        <taxon>Luteimonas</taxon>
    </lineage>
</organism>
<gene>
    <name evidence="3" type="ORF">H0E82_11015</name>
</gene>
<evidence type="ECO:0000313" key="3">
    <source>
        <dbReference type="EMBL" id="NYZ63292.1"/>
    </source>
</evidence>
<feature type="transmembrane region" description="Helical" evidence="1">
    <location>
        <begin position="54"/>
        <end position="73"/>
    </location>
</feature>